<reference evidence="2 3" key="1">
    <citation type="submission" date="2021-03" db="EMBL/GenBank/DDBJ databases">
        <title>Whole genome sequence of Jiella sp. MQZ13P-4.</title>
        <authorList>
            <person name="Tuo L."/>
        </authorList>
    </citation>
    <scope>NUCLEOTIDE SEQUENCE [LARGE SCALE GENOMIC DNA]</scope>
    <source>
        <strain evidence="2 3">MQZ13P-4</strain>
    </source>
</reference>
<dbReference type="Pfam" id="PF12146">
    <property type="entry name" value="Hydrolase_4"/>
    <property type="match status" value="1"/>
</dbReference>
<protein>
    <submittedName>
        <fullName evidence="2">Alpha/beta hydrolase</fullName>
    </submittedName>
</protein>
<dbReference type="RefSeq" id="WP_207350318.1">
    <property type="nucleotide sequence ID" value="NZ_JAFMPY010000007.1"/>
</dbReference>
<dbReference type="EMBL" id="JAFMPY010000007">
    <property type="protein sequence ID" value="MBO0903670.1"/>
    <property type="molecule type" value="Genomic_DNA"/>
</dbReference>
<dbReference type="SUPFAM" id="SSF53474">
    <property type="entry name" value="alpha/beta-Hydrolases"/>
    <property type="match status" value="1"/>
</dbReference>
<dbReference type="InterPro" id="IPR022742">
    <property type="entry name" value="Hydrolase_4"/>
</dbReference>
<sequence length="324" mass="35213">MPETKDRSALVRIAGNPAPAGLVGGYLKTSDRRRLRYAIAKVPGASRGTVILLQGRNEAIEKYFETIGDLNDRGFSVVTFDWRGQGGSERLLARRNLGHVGHFGQYLVDLECVMQDLVLPDCRPPYNLLAHSMGGLVALHASARHANAIERMVLLAPLIGFPADVPSLTTLQRLTGAARWLGLATRPVRRAAMPGRLTDADDNPLTSDPRRYERNLRIAAKAPELFVGSPTVAWLSAMSRAMARLQSSAEIAALTVPTLIVTAGADRVVASAAAERLAYRMRCGSSLRIPLARHELLQEADRFREQALEAFDAYVGEEAAVAAQ</sequence>
<accession>A0ABS3J3F2</accession>
<name>A0ABS3J3F2_9HYPH</name>
<dbReference type="GO" id="GO:0016787">
    <property type="term" value="F:hydrolase activity"/>
    <property type="evidence" value="ECO:0007669"/>
    <property type="project" value="UniProtKB-KW"/>
</dbReference>
<evidence type="ECO:0000313" key="2">
    <source>
        <dbReference type="EMBL" id="MBO0903670.1"/>
    </source>
</evidence>
<organism evidence="2 3">
    <name type="scientific">Jiella sonneratiae</name>
    <dbReference type="NCBI Taxonomy" id="2816856"/>
    <lineage>
        <taxon>Bacteria</taxon>
        <taxon>Pseudomonadati</taxon>
        <taxon>Pseudomonadota</taxon>
        <taxon>Alphaproteobacteria</taxon>
        <taxon>Hyphomicrobiales</taxon>
        <taxon>Aurantimonadaceae</taxon>
        <taxon>Jiella</taxon>
    </lineage>
</organism>
<dbReference type="InterPro" id="IPR051044">
    <property type="entry name" value="MAG_DAG_Lipase"/>
</dbReference>
<gene>
    <name evidence="2" type="ORF">J1C47_08450</name>
</gene>
<keyword evidence="2" id="KW-0378">Hydrolase</keyword>
<dbReference type="Proteomes" id="UP000664288">
    <property type="component" value="Unassembled WGS sequence"/>
</dbReference>
<dbReference type="PANTHER" id="PTHR11614">
    <property type="entry name" value="PHOSPHOLIPASE-RELATED"/>
    <property type="match status" value="1"/>
</dbReference>
<keyword evidence="3" id="KW-1185">Reference proteome</keyword>
<dbReference type="Gene3D" id="3.40.50.1820">
    <property type="entry name" value="alpha/beta hydrolase"/>
    <property type="match status" value="1"/>
</dbReference>
<evidence type="ECO:0000259" key="1">
    <source>
        <dbReference type="Pfam" id="PF12146"/>
    </source>
</evidence>
<dbReference type="InterPro" id="IPR029058">
    <property type="entry name" value="AB_hydrolase_fold"/>
</dbReference>
<comment type="caution">
    <text evidence="2">The sequence shown here is derived from an EMBL/GenBank/DDBJ whole genome shotgun (WGS) entry which is preliminary data.</text>
</comment>
<feature type="domain" description="Serine aminopeptidase S33" evidence="1">
    <location>
        <begin position="46"/>
        <end position="301"/>
    </location>
</feature>
<proteinExistence type="predicted"/>
<evidence type="ECO:0000313" key="3">
    <source>
        <dbReference type="Proteomes" id="UP000664288"/>
    </source>
</evidence>